<keyword evidence="1" id="KW-1133">Transmembrane helix</keyword>
<sequence length="369" mass="41396">MQLGESLFDIAYLVLVVALGVRLLLENSKEAKLFGIMAIFLGIGDSFHLLPRVVSHLSPGGLAAHTSALSWGKFVTSITMTIFYVLYYYFYRKQSGDYDNKKKILIYALAIIRIILVAMPQNNWGSANESYQWGIYRNIPFLIMGILLIIWSYKKKEKPGLKNMWWLILLSFAFYIPVVLFAGKYPAVGAMMMPKTIAYLLIVVYGYKYFVGQFKASSILATSFTMIVMGLSAGAFSREFTKFYAFEGDTYLRLIHTHTLSIGFLALIGIYLLVRDYDDGKILAIKKAYHTYMTGLTITVVAMIVKGIFTVVSQGRQTINQVAIAGISGIGHIVLTIGIISLMVKIYKYETENNIIKKSINKKGLAKTS</sequence>
<feature type="transmembrane region" description="Helical" evidence="1">
    <location>
        <begin position="257"/>
        <end position="274"/>
    </location>
</feature>
<feature type="transmembrane region" description="Helical" evidence="1">
    <location>
        <begin position="6"/>
        <end position="25"/>
    </location>
</feature>
<keyword evidence="1" id="KW-0472">Membrane</keyword>
<feature type="transmembrane region" description="Helical" evidence="1">
    <location>
        <begin position="219"/>
        <end position="237"/>
    </location>
</feature>
<dbReference type="InterPro" id="IPR021299">
    <property type="entry name" value="DUF2871"/>
</dbReference>
<feature type="transmembrane region" description="Helical" evidence="1">
    <location>
        <begin position="319"/>
        <end position="344"/>
    </location>
</feature>
<dbReference type="Proteomes" id="UP001637996">
    <property type="component" value="Unassembled WGS sequence"/>
</dbReference>
<proteinExistence type="predicted"/>
<dbReference type="Pfam" id="PF11070">
    <property type="entry name" value="DUF2871"/>
    <property type="match status" value="1"/>
</dbReference>
<feature type="transmembrane region" description="Helical" evidence="1">
    <location>
        <begin position="295"/>
        <end position="313"/>
    </location>
</feature>
<feature type="transmembrane region" description="Helical" evidence="1">
    <location>
        <begin position="165"/>
        <end position="182"/>
    </location>
</feature>
<dbReference type="RefSeq" id="WP_410030751.1">
    <property type="nucleotide sequence ID" value="NZ_JBGMEI010000002.1"/>
</dbReference>
<feature type="transmembrane region" description="Helical" evidence="1">
    <location>
        <begin position="32"/>
        <end position="50"/>
    </location>
</feature>
<comment type="caution">
    <text evidence="2">The sequence shown here is derived from an EMBL/GenBank/DDBJ whole genome shotgun (WGS) entry which is preliminary data.</text>
</comment>
<feature type="transmembrane region" description="Helical" evidence="1">
    <location>
        <begin position="103"/>
        <end position="121"/>
    </location>
</feature>
<feature type="transmembrane region" description="Helical" evidence="1">
    <location>
        <begin position="188"/>
        <end position="207"/>
    </location>
</feature>
<accession>A0ABW9M7S0</accession>
<gene>
    <name evidence="2" type="ORF">ACCQ41_01930</name>
</gene>
<evidence type="ECO:0000256" key="1">
    <source>
        <dbReference type="SAM" id="Phobius"/>
    </source>
</evidence>
<protein>
    <submittedName>
        <fullName evidence="2">DUF2871 family protein</fullName>
    </submittedName>
</protein>
<feature type="transmembrane region" description="Helical" evidence="1">
    <location>
        <begin position="70"/>
        <end position="91"/>
    </location>
</feature>
<feature type="transmembrane region" description="Helical" evidence="1">
    <location>
        <begin position="133"/>
        <end position="153"/>
    </location>
</feature>
<name>A0ABW9M7S0_9FIRM</name>
<keyword evidence="1" id="KW-0812">Transmembrane</keyword>
<evidence type="ECO:0000313" key="2">
    <source>
        <dbReference type="EMBL" id="MFO3665018.1"/>
    </source>
</evidence>
<dbReference type="EMBL" id="JBGMEI010000002">
    <property type="protein sequence ID" value="MFO3665018.1"/>
    <property type="molecule type" value="Genomic_DNA"/>
</dbReference>
<evidence type="ECO:0000313" key="3">
    <source>
        <dbReference type="Proteomes" id="UP001637996"/>
    </source>
</evidence>
<organism evidence="2 3">
    <name type="scientific">Anaerococcus martiniensis</name>
    <dbReference type="NCBI Taxonomy" id="3115615"/>
    <lineage>
        <taxon>Bacteria</taxon>
        <taxon>Bacillati</taxon>
        <taxon>Bacillota</taxon>
        <taxon>Tissierellia</taxon>
        <taxon>Tissierellales</taxon>
        <taxon>Peptoniphilaceae</taxon>
        <taxon>Anaerococcus</taxon>
    </lineage>
</organism>
<keyword evidence="3" id="KW-1185">Reference proteome</keyword>
<reference evidence="2 3" key="1">
    <citation type="journal article" date="2025" name="Anaerobe">
        <title>Description of Anaerococcus kampingiae sp. nov., Anaerococcus groningensis sp. nov., Anaerococcus martiniensis sp. nov., and Anaerococcus cruorum sp. nov., isolated from human clinical specimens.</title>
        <authorList>
            <person name="Boiten K.E."/>
            <person name="Meijer J."/>
            <person name="van Wezel E.M."/>
            <person name="Veloo A.C.M."/>
        </authorList>
    </citation>
    <scope>NUCLEOTIDE SEQUENCE [LARGE SCALE GENOMIC DNA]</scope>
    <source>
        <strain evidence="2 3">ENR0831</strain>
    </source>
</reference>